<feature type="transmembrane region" description="Helical" evidence="1">
    <location>
        <begin position="20"/>
        <end position="43"/>
    </location>
</feature>
<comment type="caution">
    <text evidence="2">The sequence shown here is derived from an EMBL/GenBank/DDBJ whole genome shotgun (WGS) entry which is preliminary data.</text>
</comment>
<reference evidence="2" key="1">
    <citation type="submission" date="2021-06" db="EMBL/GenBank/DDBJ databases">
        <authorList>
            <person name="Hodson N. C."/>
            <person name="Mongue J. A."/>
            <person name="Jaron S. K."/>
        </authorList>
    </citation>
    <scope>NUCLEOTIDE SEQUENCE</scope>
</reference>
<organism evidence="2 3">
    <name type="scientific">Allacma fusca</name>
    <dbReference type="NCBI Taxonomy" id="39272"/>
    <lineage>
        <taxon>Eukaryota</taxon>
        <taxon>Metazoa</taxon>
        <taxon>Ecdysozoa</taxon>
        <taxon>Arthropoda</taxon>
        <taxon>Hexapoda</taxon>
        <taxon>Collembola</taxon>
        <taxon>Symphypleona</taxon>
        <taxon>Sminthuridae</taxon>
        <taxon>Allacma</taxon>
    </lineage>
</organism>
<keyword evidence="1" id="KW-1133">Transmembrane helix</keyword>
<sequence>IVHVAKSVTTWRWNFTAKNIFTINNALIPAFLGALVTCMTFIIQLEMSETGTTAKNSTVAANQTIMDVSI</sequence>
<keyword evidence="3" id="KW-1185">Reference proteome</keyword>
<evidence type="ECO:0000313" key="3">
    <source>
        <dbReference type="Proteomes" id="UP000708208"/>
    </source>
</evidence>
<feature type="non-terminal residue" evidence="2">
    <location>
        <position position="1"/>
    </location>
</feature>
<name>A0A8J2KAD6_9HEXA</name>
<dbReference type="EMBL" id="CAJVCH010215384">
    <property type="protein sequence ID" value="CAG7731581.1"/>
    <property type="molecule type" value="Genomic_DNA"/>
</dbReference>
<proteinExistence type="predicted"/>
<evidence type="ECO:0000256" key="1">
    <source>
        <dbReference type="SAM" id="Phobius"/>
    </source>
</evidence>
<accession>A0A8J2KAD6</accession>
<gene>
    <name evidence="2" type="ORF">AFUS01_LOCUS20159</name>
</gene>
<keyword evidence="1" id="KW-0472">Membrane</keyword>
<dbReference type="AlphaFoldDB" id="A0A8J2KAD6"/>
<keyword evidence="1" id="KW-0812">Transmembrane</keyword>
<evidence type="ECO:0000313" key="2">
    <source>
        <dbReference type="EMBL" id="CAG7731581.1"/>
    </source>
</evidence>
<dbReference type="Proteomes" id="UP000708208">
    <property type="component" value="Unassembled WGS sequence"/>
</dbReference>
<protein>
    <submittedName>
        <fullName evidence="2">Uncharacterized protein</fullName>
    </submittedName>
</protein>